<dbReference type="InterPro" id="IPR001647">
    <property type="entry name" value="HTH_TetR"/>
</dbReference>
<evidence type="ECO:0000256" key="4">
    <source>
        <dbReference type="PROSITE-ProRule" id="PRU00335"/>
    </source>
</evidence>
<feature type="region of interest" description="Disordered" evidence="5">
    <location>
        <begin position="1"/>
        <end position="42"/>
    </location>
</feature>
<evidence type="ECO:0000313" key="8">
    <source>
        <dbReference type="Proteomes" id="UP000885680"/>
    </source>
</evidence>
<dbReference type="InterPro" id="IPR009057">
    <property type="entry name" value="Homeodomain-like_sf"/>
</dbReference>
<evidence type="ECO:0000256" key="5">
    <source>
        <dbReference type="SAM" id="MobiDB-lite"/>
    </source>
</evidence>
<feature type="domain" description="HTH tetR-type" evidence="6">
    <location>
        <begin position="50"/>
        <end position="110"/>
    </location>
</feature>
<dbReference type="GO" id="GO:0003700">
    <property type="term" value="F:DNA-binding transcription factor activity"/>
    <property type="evidence" value="ECO:0007669"/>
    <property type="project" value="TreeGrafter"/>
</dbReference>
<evidence type="ECO:0000256" key="1">
    <source>
        <dbReference type="ARBA" id="ARBA00023015"/>
    </source>
</evidence>
<dbReference type="Gene3D" id="1.10.10.60">
    <property type="entry name" value="Homeodomain-like"/>
    <property type="match status" value="1"/>
</dbReference>
<comment type="caution">
    <text evidence="7">The sequence shown here is derived from an EMBL/GenBank/DDBJ whole genome shotgun (WGS) entry which is preliminary data.</text>
</comment>
<evidence type="ECO:0000259" key="6">
    <source>
        <dbReference type="PROSITE" id="PS50977"/>
    </source>
</evidence>
<feature type="non-terminal residue" evidence="7">
    <location>
        <position position="261"/>
    </location>
</feature>
<dbReference type="GO" id="GO:0000976">
    <property type="term" value="F:transcription cis-regulatory region binding"/>
    <property type="evidence" value="ECO:0007669"/>
    <property type="project" value="TreeGrafter"/>
</dbReference>
<dbReference type="PANTHER" id="PTHR30055:SF234">
    <property type="entry name" value="HTH-TYPE TRANSCRIPTIONAL REGULATOR BETI"/>
    <property type="match status" value="1"/>
</dbReference>
<dbReference type="Pfam" id="PF17932">
    <property type="entry name" value="TetR_C_24"/>
    <property type="match status" value="1"/>
</dbReference>
<dbReference type="PRINTS" id="PR00455">
    <property type="entry name" value="HTHTETR"/>
</dbReference>
<name>A0A9C9TF28_9HYPH</name>
<dbReference type="EMBL" id="DRGN01000009">
    <property type="protein sequence ID" value="HET98874.1"/>
    <property type="molecule type" value="Genomic_DNA"/>
</dbReference>
<sequence length="261" mass="28697">MSSGEAMVSEKQDADDGKQEQDARKPPGSSPRSRRDRDFSAARGSAAECDGTLAALLAAAARAFGEKGLAATSIDDIARRMGATKGLVYHYYRSKNDLFFDVCQHGMALDFAAIEPHAASRDRAITRLRAMAEAHVLTMMERIDFQHVILQGVSRHVNGPSTAEDRATLERLIAERDRYEMLFRRVIADATREGDLGAVRDASIAGKAFLSVLNSPVFWYRERDDETASDRRAIARDIAYFALRGAGADVEEQIVLGTVIM</sequence>
<dbReference type="SUPFAM" id="SSF46689">
    <property type="entry name" value="Homeodomain-like"/>
    <property type="match status" value="1"/>
</dbReference>
<dbReference type="PROSITE" id="PS50977">
    <property type="entry name" value="HTH_TETR_2"/>
    <property type="match status" value="1"/>
</dbReference>
<feature type="DNA-binding region" description="H-T-H motif" evidence="4">
    <location>
        <begin position="73"/>
        <end position="92"/>
    </location>
</feature>
<dbReference type="Proteomes" id="UP000885680">
    <property type="component" value="Unassembled WGS sequence"/>
</dbReference>
<organism evidence="7 8">
    <name type="scientific">Aurantimonas coralicida</name>
    <dbReference type="NCBI Taxonomy" id="182270"/>
    <lineage>
        <taxon>Bacteria</taxon>
        <taxon>Pseudomonadati</taxon>
        <taxon>Pseudomonadota</taxon>
        <taxon>Alphaproteobacteria</taxon>
        <taxon>Hyphomicrobiales</taxon>
        <taxon>Aurantimonadaceae</taxon>
        <taxon>Aurantimonas</taxon>
    </lineage>
</organism>
<proteinExistence type="predicted"/>
<evidence type="ECO:0000313" key="7">
    <source>
        <dbReference type="EMBL" id="HET98874.1"/>
    </source>
</evidence>
<dbReference type="PANTHER" id="PTHR30055">
    <property type="entry name" value="HTH-TYPE TRANSCRIPTIONAL REGULATOR RUTR"/>
    <property type="match status" value="1"/>
</dbReference>
<dbReference type="AlphaFoldDB" id="A0A9C9TF28"/>
<evidence type="ECO:0000256" key="2">
    <source>
        <dbReference type="ARBA" id="ARBA00023125"/>
    </source>
</evidence>
<evidence type="ECO:0000256" key="3">
    <source>
        <dbReference type="ARBA" id="ARBA00023163"/>
    </source>
</evidence>
<reference evidence="7" key="1">
    <citation type="journal article" date="2020" name="mSystems">
        <title>Genome- and Community-Level Interaction Insights into Carbon Utilization and Element Cycling Functions of Hydrothermarchaeota in Hydrothermal Sediment.</title>
        <authorList>
            <person name="Zhou Z."/>
            <person name="Liu Y."/>
            <person name="Xu W."/>
            <person name="Pan J."/>
            <person name="Luo Z.H."/>
            <person name="Li M."/>
        </authorList>
    </citation>
    <scope>NUCLEOTIDE SEQUENCE</scope>
    <source>
        <strain evidence="7">HyVt-347</strain>
    </source>
</reference>
<keyword evidence="3" id="KW-0804">Transcription</keyword>
<keyword evidence="1" id="KW-0805">Transcription regulation</keyword>
<protein>
    <submittedName>
        <fullName evidence="7">TetR/AcrR family transcriptional regulator</fullName>
    </submittedName>
</protein>
<dbReference type="Pfam" id="PF00440">
    <property type="entry name" value="TetR_N"/>
    <property type="match status" value="1"/>
</dbReference>
<dbReference type="InterPro" id="IPR041490">
    <property type="entry name" value="KstR2_TetR_C"/>
</dbReference>
<feature type="compositionally biased region" description="Basic and acidic residues" evidence="5">
    <location>
        <begin position="8"/>
        <end position="25"/>
    </location>
</feature>
<dbReference type="InterPro" id="IPR036271">
    <property type="entry name" value="Tet_transcr_reg_TetR-rel_C_sf"/>
</dbReference>
<dbReference type="Gene3D" id="1.10.357.10">
    <property type="entry name" value="Tetracycline Repressor, domain 2"/>
    <property type="match status" value="1"/>
</dbReference>
<dbReference type="InterPro" id="IPR050109">
    <property type="entry name" value="HTH-type_TetR-like_transc_reg"/>
</dbReference>
<keyword evidence="2 4" id="KW-0238">DNA-binding</keyword>
<accession>A0A9C9TF28</accession>
<dbReference type="SUPFAM" id="SSF48498">
    <property type="entry name" value="Tetracyclin repressor-like, C-terminal domain"/>
    <property type="match status" value="1"/>
</dbReference>
<gene>
    <name evidence="7" type="ORF">ENH89_00575</name>
</gene>